<sequence length="104" mass="12015">MSSTRSVKPPKGSAKVRLMAMVRLQQEVRLHGMVHHHARVQRLSKARCTAPRSVVLSGRGDHELRVGTKNIQFRQETSEIRAFEVWNSRERGFTKIVERGLWLK</sequence>
<comment type="caution">
    <text evidence="1">The sequence shown here is derived from an EMBL/GenBank/DDBJ whole genome shotgun (WGS) entry which is preliminary data.</text>
</comment>
<protein>
    <submittedName>
        <fullName evidence="1">Uncharacterized protein</fullName>
    </submittedName>
</protein>
<accession>A0A5N6LKJ7</accession>
<dbReference type="Proteomes" id="UP000326396">
    <property type="component" value="Linkage Group LG9"/>
</dbReference>
<name>A0A5N6LKJ7_9ASTR</name>
<keyword evidence="2" id="KW-1185">Reference proteome</keyword>
<organism evidence="1 2">
    <name type="scientific">Mikania micrantha</name>
    <name type="common">bitter vine</name>
    <dbReference type="NCBI Taxonomy" id="192012"/>
    <lineage>
        <taxon>Eukaryota</taxon>
        <taxon>Viridiplantae</taxon>
        <taxon>Streptophyta</taxon>
        <taxon>Embryophyta</taxon>
        <taxon>Tracheophyta</taxon>
        <taxon>Spermatophyta</taxon>
        <taxon>Magnoliopsida</taxon>
        <taxon>eudicotyledons</taxon>
        <taxon>Gunneridae</taxon>
        <taxon>Pentapetalae</taxon>
        <taxon>asterids</taxon>
        <taxon>campanulids</taxon>
        <taxon>Asterales</taxon>
        <taxon>Asteraceae</taxon>
        <taxon>Asteroideae</taxon>
        <taxon>Heliantheae alliance</taxon>
        <taxon>Eupatorieae</taxon>
        <taxon>Mikania</taxon>
    </lineage>
</organism>
<evidence type="ECO:0000313" key="2">
    <source>
        <dbReference type="Proteomes" id="UP000326396"/>
    </source>
</evidence>
<dbReference type="AlphaFoldDB" id="A0A5N6LKJ7"/>
<reference evidence="1 2" key="1">
    <citation type="submission" date="2019-05" db="EMBL/GenBank/DDBJ databases">
        <title>Mikania micrantha, genome provides insights into the molecular mechanism of rapid growth.</title>
        <authorList>
            <person name="Liu B."/>
        </authorList>
    </citation>
    <scope>NUCLEOTIDE SEQUENCE [LARGE SCALE GENOMIC DNA]</scope>
    <source>
        <strain evidence="1">NLD-2019</strain>
        <tissue evidence="1">Leaf</tissue>
    </source>
</reference>
<gene>
    <name evidence="1" type="ORF">E3N88_39681</name>
</gene>
<proteinExistence type="predicted"/>
<dbReference type="EMBL" id="SZYD01000019">
    <property type="protein sequence ID" value="KAD2392704.1"/>
    <property type="molecule type" value="Genomic_DNA"/>
</dbReference>
<evidence type="ECO:0000313" key="1">
    <source>
        <dbReference type="EMBL" id="KAD2392704.1"/>
    </source>
</evidence>